<dbReference type="RefSeq" id="WP_094832152.1">
    <property type="nucleotide sequence ID" value="NZ_NEVR01000003.1"/>
</dbReference>
<dbReference type="Pfam" id="PF02080">
    <property type="entry name" value="TrkA_C"/>
    <property type="match status" value="1"/>
</dbReference>
<feature type="transmembrane region" description="Helical" evidence="7">
    <location>
        <begin position="415"/>
        <end position="434"/>
    </location>
</feature>
<dbReference type="InterPro" id="IPR031312">
    <property type="entry name" value="Na/sul_symport_CS"/>
</dbReference>
<sequence length="610" mass="63853">MTPDLALVLAILGVTVVLFLLGRPRADAVALMVIVVLPLSGTISYREAIEGFANPNLILIACLFVIGEGLVRTGVAQAVGDWLLHRGGTRQQRLIVLIMGAVAAMGSVMSSTAVVAIFIPIILRIAQQIAASSRQILFPMGAAAAISGMMTLVATTPNLVLNSALVYGGHAGFGFFAFTPIGLAVLAAAIPYLLAVRRFLPADAPDRQPSRRPSLSGWVEKYALHARAYRLHVGPGSDLAGTRLARCHEELGGQACVIAIERSARFGRAVLEATDDGVLEAGDILLLDVDDEAFPIGEYCRRHALRILPMSGAYFADQSRDVGMAEVIIPPESRLVGASARSSALLRRHGVFVVGVWRHGRSRPAVHTLALRAGDTALVVGPWKGIFALQSVEHDLVGLALPVETDAVVAVPGRASAAVLAMALTIALMLGGWVPNVIAGLIGCLLMGLFGCITLDIAYRAINWRALILIVGMLPFAIALEHTGGVDLAAAWLLELSQGWGARGQIALLFGATIALGTVISGTATAVLMGPIAISVAEAIHAAPHPYVMAVAIACSAAFMSPVSTPSNALVSVAGGFRFADYLRLGTPLMLITLGVSVWLIPILFPAPTP</sequence>
<feature type="transmembrane region" description="Helical" evidence="7">
    <location>
        <begin position="466"/>
        <end position="494"/>
    </location>
</feature>
<feature type="transmembrane region" description="Helical" evidence="7">
    <location>
        <begin position="506"/>
        <end position="534"/>
    </location>
</feature>
<keyword evidence="4" id="KW-0677">Repeat</keyword>
<organism evidence="9 10">
    <name type="scientific">Bordetella genomosp. 1</name>
    <dbReference type="NCBI Taxonomy" id="1395607"/>
    <lineage>
        <taxon>Bacteria</taxon>
        <taxon>Pseudomonadati</taxon>
        <taxon>Pseudomonadota</taxon>
        <taxon>Betaproteobacteria</taxon>
        <taxon>Burkholderiales</taxon>
        <taxon>Alcaligenaceae</taxon>
        <taxon>Bordetella</taxon>
    </lineage>
</organism>
<dbReference type="InterPro" id="IPR006037">
    <property type="entry name" value="RCK_C"/>
</dbReference>
<feature type="transmembrane region" description="Helical" evidence="7">
    <location>
        <begin position="5"/>
        <end position="22"/>
    </location>
</feature>
<gene>
    <name evidence="9" type="ORF">CAL27_16325</name>
</gene>
<evidence type="ECO:0000256" key="1">
    <source>
        <dbReference type="ARBA" id="ARBA00004141"/>
    </source>
</evidence>
<dbReference type="EMBL" id="NEVR01000003">
    <property type="protein sequence ID" value="OZI64139.1"/>
    <property type="molecule type" value="Genomic_DNA"/>
</dbReference>
<reference evidence="9 10" key="1">
    <citation type="submission" date="2017-05" db="EMBL/GenBank/DDBJ databases">
        <title>Complete and WGS of Bordetella genogroups.</title>
        <authorList>
            <person name="Spilker T."/>
            <person name="Lipuma J."/>
        </authorList>
    </citation>
    <scope>NUCLEOTIDE SEQUENCE [LARGE SCALE GENOMIC DNA]</scope>
    <source>
        <strain evidence="9 10">AU9795</strain>
    </source>
</reference>
<feature type="transmembrane region" description="Helical" evidence="7">
    <location>
        <begin position="173"/>
        <end position="194"/>
    </location>
</feature>
<comment type="caution">
    <text evidence="9">The sequence shown here is derived from an EMBL/GenBank/DDBJ whole genome shotgun (WGS) entry which is preliminary data.</text>
</comment>
<keyword evidence="10" id="KW-1185">Reference proteome</keyword>
<comment type="subcellular location">
    <subcellularLocation>
        <location evidence="1">Membrane</location>
        <topology evidence="1">Multi-pass membrane protein</topology>
    </subcellularLocation>
</comment>
<feature type="domain" description="RCK C-terminal" evidence="8">
    <location>
        <begin position="312"/>
        <end position="395"/>
    </location>
</feature>
<dbReference type="SUPFAM" id="SSF116726">
    <property type="entry name" value="TrkA C-terminal domain-like"/>
    <property type="match status" value="1"/>
</dbReference>
<dbReference type="Pfam" id="PF03600">
    <property type="entry name" value="CitMHS"/>
    <property type="match status" value="1"/>
</dbReference>
<feature type="transmembrane region" description="Helical" evidence="7">
    <location>
        <begin position="440"/>
        <end position="459"/>
    </location>
</feature>
<protein>
    <submittedName>
        <fullName evidence="9">SLC13 family permease</fullName>
    </submittedName>
</protein>
<evidence type="ECO:0000256" key="2">
    <source>
        <dbReference type="ARBA" id="ARBA00022448"/>
    </source>
</evidence>
<evidence type="ECO:0000256" key="6">
    <source>
        <dbReference type="ARBA" id="ARBA00023136"/>
    </source>
</evidence>
<proteinExistence type="predicted"/>
<feature type="transmembrane region" description="Helical" evidence="7">
    <location>
        <begin position="57"/>
        <end position="75"/>
    </location>
</feature>
<evidence type="ECO:0000313" key="10">
    <source>
        <dbReference type="Proteomes" id="UP000216354"/>
    </source>
</evidence>
<feature type="transmembrane region" description="Helical" evidence="7">
    <location>
        <begin position="546"/>
        <end position="565"/>
    </location>
</feature>
<dbReference type="InterPro" id="IPR004680">
    <property type="entry name" value="Cit_transptr-like_dom"/>
</dbReference>
<dbReference type="PANTHER" id="PTHR43652:SF1">
    <property type="entry name" value="RESPONSE REGULATOR"/>
    <property type="match status" value="1"/>
</dbReference>
<dbReference type="InterPro" id="IPR051679">
    <property type="entry name" value="DASS-Related_Transporters"/>
</dbReference>
<feature type="transmembrane region" description="Helical" evidence="7">
    <location>
        <begin position="28"/>
        <end position="45"/>
    </location>
</feature>
<dbReference type="Proteomes" id="UP000216354">
    <property type="component" value="Unassembled WGS sequence"/>
</dbReference>
<keyword evidence="5 7" id="KW-1133">Transmembrane helix</keyword>
<evidence type="ECO:0000256" key="3">
    <source>
        <dbReference type="ARBA" id="ARBA00022692"/>
    </source>
</evidence>
<evidence type="ECO:0000259" key="8">
    <source>
        <dbReference type="PROSITE" id="PS51202"/>
    </source>
</evidence>
<feature type="transmembrane region" description="Helical" evidence="7">
    <location>
        <begin position="585"/>
        <end position="605"/>
    </location>
</feature>
<dbReference type="Gene3D" id="3.30.70.1450">
    <property type="entry name" value="Regulator of K+ conductance, C-terminal domain"/>
    <property type="match status" value="1"/>
</dbReference>
<keyword evidence="6 7" id="KW-0472">Membrane</keyword>
<feature type="transmembrane region" description="Helical" evidence="7">
    <location>
        <begin position="135"/>
        <end position="153"/>
    </location>
</feature>
<keyword evidence="2" id="KW-0813">Transport</keyword>
<dbReference type="PANTHER" id="PTHR43652">
    <property type="entry name" value="BASIC AMINO ACID ANTIPORTER YFCC-RELATED"/>
    <property type="match status" value="1"/>
</dbReference>
<evidence type="ECO:0000256" key="5">
    <source>
        <dbReference type="ARBA" id="ARBA00022989"/>
    </source>
</evidence>
<evidence type="ECO:0000256" key="4">
    <source>
        <dbReference type="ARBA" id="ARBA00022737"/>
    </source>
</evidence>
<evidence type="ECO:0000313" key="9">
    <source>
        <dbReference type="EMBL" id="OZI64139.1"/>
    </source>
</evidence>
<keyword evidence="3 7" id="KW-0812">Transmembrane</keyword>
<evidence type="ECO:0000256" key="7">
    <source>
        <dbReference type="SAM" id="Phobius"/>
    </source>
</evidence>
<name>A0ABX4F1A7_9BORD</name>
<accession>A0ABX4F1A7</accession>
<dbReference type="PROSITE" id="PS01271">
    <property type="entry name" value="NA_SULFATE"/>
    <property type="match status" value="1"/>
</dbReference>
<dbReference type="InterPro" id="IPR036721">
    <property type="entry name" value="RCK_C_sf"/>
</dbReference>
<dbReference type="PROSITE" id="PS51202">
    <property type="entry name" value="RCK_C"/>
    <property type="match status" value="1"/>
</dbReference>
<feature type="transmembrane region" description="Helical" evidence="7">
    <location>
        <begin position="95"/>
        <end position="123"/>
    </location>
</feature>